<keyword evidence="3" id="KW-1185">Reference proteome</keyword>
<accession>A0ABW3MJG1</accession>
<organism evidence="2 3">
    <name type="scientific">Kibdelosporangium lantanae</name>
    <dbReference type="NCBI Taxonomy" id="1497396"/>
    <lineage>
        <taxon>Bacteria</taxon>
        <taxon>Bacillati</taxon>
        <taxon>Actinomycetota</taxon>
        <taxon>Actinomycetes</taxon>
        <taxon>Pseudonocardiales</taxon>
        <taxon>Pseudonocardiaceae</taxon>
        <taxon>Kibdelosporangium</taxon>
    </lineage>
</organism>
<dbReference type="Proteomes" id="UP001597045">
    <property type="component" value="Unassembled WGS sequence"/>
</dbReference>
<feature type="domain" description="Hemerythrin-like" evidence="1">
    <location>
        <begin position="17"/>
        <end position="114"/>
    </location>
</feature>
<dbReference type="Gene3D" id="1.20.120.520">
    <property type="entry name" value="nmb1532 protein domain like"/>
    <property type="match status" value="1"/>
</dbReference>
<sequence length="116" mass="13029">VRQAADDLSGGLTPDAEDSVRRAYRLMVEHLLPHERAEDRELYPVVSDLLGAPGATDAMSRGHAEIERQVRRLGRQLSERITPDQVDDLRATLYGLDAILTLHFAQEEENYFTLTG</sequence>
<protein>
    <submittedName>
        <fullName evidence="2">Hemerythrin domain-containing protein</fullName>
    </submittedName>
</protein>
<gene>
    <name evidence="2" type="ORF">ACFQ1S_36985</name>
</gene>
<dbReference type="Pfam" id="PF01814">
    <property type="entry name" value="Hemerythrin"/>
    <property type="match status" value="1"/>
</dbReference>
<evidence type="ECO:0000313" key="3">
    <source>
        <dbReference type="Proteomes" id="UP001597045"/>
    </source>
</evidence>
<dbReference type="EMBL" id="JBHTIS010003053">
    <property type="protein sequence ID" value="MFD1050730.1"/>
    <property type="molecule type" value="Genomic_DNA"/>
</dbReference>
<proteinExistence type="predicted"/>
<comment type="caution">
    <text evidence="2">The sequence shown here is derived from an EMBL/GenBank/DDBJ whole genome shotgun (WGS) entry which is preliminary data.</text>
</comment>
<evidence type="ECO:0000259" key="1">
    <source>
        <dbReference type="Pfam" id="PF01814"/>
    </source>
</evidence>
<feature type="non-terminal residue" evidence="2">
    <location>
        <position position="1"/>
    </location>
</feature>
<dbReference type="InterPro" id="IPR012312">
    <property type="entry name" value="Hemerythrin-like"/>
</dbReference>
<evidence type="ECO:0000313" key="2">
    <source>
        <dbReference type="EMBL" id="MFD1050730.1"/>
    </source>
</evidence>
<reference evidence="3" key="1">
    <citation type="journal article" date="2019" name="Int. J. Syst. Evol. Microbiol.">
        <title>The Global Catalogue of Microorganisms (GCM) 10K type strain sequencing project: providing services to taxonomists for standard genome sequencing and annotation.</title>
        <authorList>
            <consortium name="The Broad Institute Genomics Platform"/>
            <consortium name="The Broad Institute Genome Sequencing Center for Infectious Disease"/>
            <person name="Wu L."/>
            <person name="Ma J."/>
        </authorList>
    </citation>
    <scope>NUCLEOTIDE SEQUENCE [LARGE SCALE GENOMIC DNA]</scope>
    <source>
        <strain evidence="3">JCM 31486</strain>
    </source>
</reference>
<name>A0ABW3MJG1_9PSEU</name>